<gene>
    <name evidence="7" type="ORF">Pla52o_32120</name>
</gene>
<dbReference type="GO" id="GO:0016020">
    <property type="term" value="C:membrane"/>
    <property type="evidence" value="ECO:0007669"/>
    <property type="project" value="InterPro"/>
</dbReference>
<name>A0A5C6CHF3_9BACT</name>
<dbReference type="Pfam" id="PF00404">
    <property type="entry name" value="Dockerin_1"/>
    <property type="match status" value="1"/>
</dbReference>
<evidence type="ECO:0000256" key="3">
    <source>
        <dbReference type="ARBA" id="ARBA00022837"/>
    </source>
</evidence>
<evidence type="ECO:0000313" key="7">
    <source>
        <dbReference type="EMBL" id="TWU22159.1"/>
    </source>
</evidence>
<keyword evidence="4" id="KW-0406">Ion transport</keyword>
<dbReference type="SMART" id="SM00237">
    <property type="entry name" value="Calx_beta"/>
    <property type="match status" value="1"/>
</dbReference>
<feature type="domain" description="HYR" evidence="6">
    <location>
        <begin position="721"/>
        <end position="807"/>
    </location>
</feature>
<dbReference type="Pfam" id="PF03160">
    <property type="entry name" value="Calx-beta"/>
    <property type="match status" value="1"/>
</dbReference>
<dbReference type="InterPro" id="IPR038081">
    <property type="entry name" value="CalX-like_sf"/>
</dbReference>
<sequence length="1333" mass="140885">MKPKNAQRKRFRSLRMEQLETRKVLAAIISGQEIIGSIPVNGVDEFQFTATDGDTIRIAIGERNANSNTSGQDPILQLFGPDGVQITTGVSNTADQSSAELIAPATGTYTAFVREENNNQPLEYRIRVLTLPDTDPQEVIDRDFDLVNGQEVESSLPQGSFNVHQFTATDGDAIRIAIGERNANSNTSGQDPILQLFGPDGVQITTGVSNTADQSSAELIATATGTYTAFVREEDNNQPLEYRIRVLTLPDTDPQEVIDRDFDLVNGQEVESSLPQGSFNVHQFTATDGDAIRIAIGERNANSNTSGQDPILQLFGPDGVQITTGVSNATDESRAELVATATGTYTAFVREENNNQPLEYRIRVLTLPDADPQELTDRDFDLANGQEVESSLPQGSFNVHQFTATDGDAIRIAIGERNANSNTSGQDPILQLFGPDGVQITTGVSNTADQSSAAHVATATGIYTAFVREEDNNQPLEYRIRVLTLPNADPQELTDRDFDLANGQEVESSLPQGSFNVHQFTATDGDAIRIAVGERNANSNTSGQDPILQLFGPDGVQITTGVSNTADQSNAEHVATATGTYTAFVREEDNNQSLEYRIVVNGISDINLATVNIASTNENVAEDVGMLTIKVNLSAAVNGEVSVPFTVTGTATKGGDFSITASPLTIPAGQTSATITISVIDDAIVEGDETVVVTLGTPTGAELGNPTVHTATITDNDVTGVDTSAPVITVPDDITVEGDDLDGSSDSNSVIAAFLAGATATDNVDPSVTVTHNAPEHFPIGDTVVIFSATDQAGNVATASATVTVEPPTMFDFGDAPSTFPVTLSQNGARHATGGLFLGASIDEELDGNATADASGDGNDEDGVTARASLIAAPTSNTVSSFAIVASAAGKLDAWIDFNRDGDWDDDGEQVFASKDVTPGVNTLSYIIPAGANPGDVAARFRLSTAGGLTPSGIAADGEVEDYIANLEAAGNNTVNLTSINATTVTIEQNGSDVVVREGSLILFQGPADQLAGLNFTGSNGNDTIDLIATVTSFSSLVRLHFGDGTDTLRISGQDQSLDLTTLPTGSVEGLEVIDVSGNGSIVLRLNEAHVASLPDRGRRLRVIMEPDDILNISVNTTINVENVFTIRDTLIDGDQFIVLAQSDNATIEVGGLRWTNPLNRLDVNNSGKVSALDALDIINELNRRRFVISGTSRLIDPTQLQGAHPLQFFDTTANGELTALDALRVINGLARIVGSTSLSGEMIPVLSELQGPRVTADDVRDRSDPALETNPSLSTTIADPARDFVSDPGVDQVPSLESEHNEVPTNEVSRDDTIDFAILELLSEQSPLSQSL</sequence>
<evidence type="ECO:0000256" key="2">
    <source>
        <dbReference type="ARBA" id="ARBA00022737"/>
    </source>
</evidence>
<dbReference type="GO" id="GO:0000272">
    <property type="term" value="P:polysaccharide catabolic process"/>
    <property type="evidence" value="ECO:0007669"/>
    <property type="project" value="InterPro"/>
</dbReference>
<dbReference type="InterPro" id="IPR003644">
    <property type="entry name" value="Calx_beta"/>
</dbReference>
<dbReference type="PANTHER" id="PTHR11878">
    <property type="entry name" value="SODIUM/CALCIUM EXCHANGER"/>
    <property type="match status" value="1"/>
</dbReference>
<dbReference type="InterPro" id="IPR003410">
    <property type="entry name" value="HYR_dom"/>
</dbReference>
<evidence type="ECO:0000256" key="1">
    <source>
        <dbReference type="ARBA" id="ARBA00022729"/>
    </source>
</evidence>
<dbReference type="RefSeq" id="WP_146595383.1">
    <property type="nucleotide sequence ID" value="NZ_SJPT01000005.1"/>
</dbReference>
<dbReference type="SUPFAM" id="SSF141072">
    <property type="entry name" value="CalX-like"/>
    <property type="match status" value="1"/>
</dbReference>
<protein>
    <submittedName>
        <fullName evidence="7">Calx-beta domain protein</fullName>
    </submittedName>
</protein>
<keyword evidence="2" id="KW-0677">Repeat</keyword>
<evidence type="ECO:0000259" key="6">
    <source>
        <dbReference type="PROSITE" id="PS50825"/>
    </source>
</evidence>
<dbReference type="Pfam" id="PF20009">
    <property type="entry name" value="GEVED"/>
    <property type="match status" value="1"/>
</dbReference>
<keyword evidence="1" id="KW-0732">Signal</keyword>
<dbReference type="Gene3D" id="2.60.40.2030">
    <property type="match status" value="1"/>
</dbReference>
<evidence type="ECO:0000256" key="4">
    <source>
        <dbReference type="ARBA" id="ARBA00023065"/>
    </source>
</evidence>
<keyword evidence="3" id="KW-0106">Calcium</keyword>
<dbReference type="Proteomes" id="UP000316304">
    <property type="component" value="Unassembled WGS sequence"/>
</dbReference>
<dbReference type="EMBL" id="SJPT01000005">
    <property type="protein sequence ID" value="TWU22159.1"/>
    <property type="molecule type" value="Genomic_DNA"/>
</dbReference>
<dbReference type="PANTHER" id="PTHR11878:SF65">
    <property type="entry name" value="NA_CA-EXCHANGE PROTEIN, ISOFORM G"/>
    <property type="match status" value="1"/>
</dbReference>
<accession>A0A5C6CHF3</accession>
<feature type="region of interest" description="Disordered" evidence="5">
    <location>
        <begin position="1256"/>
        <end position="1285"/>
    </location>
</feature>
<dbReference type="OrthoDB" id="292920at2"/>
<comment type="caution">
    <text evidence="7">The sequence shown here is derived from an EMBL/GenBank/DDBJ whole genome shotgun (WGS) entry which is preliminary data.</text>
</comment>
<evidence type="ECO:0000313" key="8">
    <source>
        <dbReference type="Proteomes" id="UP000316304"/>
    </source>
</evidence>
<keyword evidence="8" id="KW-1185">Reference proteome</keyword>
<dbReference type="InterPro" id="IPR013783">
    <property type="entry name" value="Ig-like_fold"/>
</dbReference>
<dbReference type="InterPro" id="IPR045474">
    <property type="entry name" value="GEVED"/>
</dbReference>
<feature type="compositionally biased region" description="Basic and acidic residues" evidence="5">
    <location>
        <begin position="1256"/>
        <end position="1266"/>
    </location>
</feature>
<keyword evidence="4" id="KW-0813">Transport</keyword>
<reference evidence="7 8" key="1">
    <citation type="submission" date="2019-02" db="EMBL/GenBank/DDBJ databases">
        <title>Deep-cultivation of Planctomycetes and their phenomic and genomic characterization uncovers novel biology.</title>
        <authorList>
            <person name="Wiegand S."/>
            <person name="Jogler M."/>
            <person name="Boedeker C."/>
            <person name="Pinto D."/>
            <person name="Vollmers J."/>
            <person name="Rivas-Marin E."/>
            <person name="Kohn T."/>
            <person name="Peeters S.H."/>
            <person name="Heuer A."/>
            <person name="Rast P."/>
            <person name="Oberbeckmann S."/>
            <person name="Bunk B."/>
            <person name="Jeske O."/>
            <person name="Meyerdierks A."/>
            <person name="Storesund J.E."/>
            <person name="Kallscheuer N."/>
            <person name="Luecker S."/>
            <person name="Lage O.M."/>
            <person name="Pohl T."/>
            <person name="Merkel B.J."/>
            <person name="Hornburger P."/>
            <person name="Mueller R.-W."/>
            <person name="Bruemmer F."/>
            <person name="Labrenz M."/>
            <person name="Spormann A.M."/>
            <person name="Op Den Camp H."/>
            <person name="Overmann J."/>
            <person name="Amann R."/>
            <person name="Jetten M.S.M."/>
            <person name="Mascher T."/>
            <person name="Medema M.H."/>
            <person name="Devos D.P."/>
            <person name="Kaster A.-K."/>
            <person name="Ovreas L."/>
            <person name="Rohde M."/>
            <person name="Galperin M.Y."/>
            <person name="Jogler C."/>
        </authorList>
    </citation>
    <scope>NUCLEOTIDE SEQUENCE [LARGE SCALE GENOMIC DNA]</scope>
    <source>
        <strain evidence="7 8">Pla52o</strain>
    </source>
</reference>
<organism evidence="7 8">
    <name type="scientific">Novipirellula galeiformis</name>
    <dbReference type="NCBI Taxonomy" id="2528004"/>
    <lineage>
        <taxon>Bacteria</taxon>
        <taxon>Pseudomonadati</taxon>
        <taxon>Planctomycetota</taxon>
        <taxon>Planctomycetia</taxon>
        <taxon>Pirellulales</taxon>
        <taxon>Pirellulaceae</taxon>
        <taxon>Novipirellula</taxon>
    </lineage>
</organism>
<dbReference type="GO" id="GO:0030001">
    <property type="term" value="P:metal ion transport"/>
    <property type="evidence" value="ECO:0007669"/>
    <property type="project" value="TreeGrafter"/>
</dbReference>
<dbReference type="Gene3D" id="2.60.120.380">
    <property type="match status" value="5"/>
</dbReference>
<dbReference type="Pfam" id="PF02494">
    <property type="entry name" value="HYR"/>
    <property type="match status" value="1"/>
</dbReference>
<dbReference type="GO" id="GO:0004553">
    <property type="term" value="F:hydrolase activity, hydrolyzing O-glycosyl compounds"/>
    <property type="evidence" value="ECO:0007669"/>
    <property type="project" value="InterPro"/>
</dbReference>
<dbReference type="InterPro" id="IPR051171">
    <property type="entry name" value="CaCA"/>
</dbReference>
<dbReference type="InterPro" id="IPR002105">
    <property type="entry name" value="Dockerin_1_rpt"/>
</dbReference>
<evidence type="ECO:0000256" key="5">
    <source>
        <dbReference type="SAM" id="MobiDB-lite"/>
    </source>
</evidence>
<dbReference type="Gene3D" id="2.60.40.10">
    <property type="entry name" value="Immunoglobulins"/>
    <property type="match status" value="1"/>
</dbReference>
<proteinExistence type="predicted"/>
<dbReference type="PROSITE" id="PS50825">
    <property type="entry name" value="HYR"/>
    <property type="match status" value="1"/>
</dbReference>
<dbReference type="GO" id="GO:0007154">
    <property type="term" value="P:cell communication"/>
    <property type="evidence" value="ECO:0007669"/>
    <property type="project" value="InterPro"/>
</dbReference>